<reference evidence="1 2" key="2">
    <citation type="submission" date="2018-08" db="EMBL/GenBank/DDBJ databases">
        <authorList>
            <person name="Laetsch R D."/>
            <person name="Stevens L."/>
            <person name="Kumar S."/>
            <person name="Blaxter L. M."/>
        </authorList>
    </citation>
    <scope>NUCLEOTIDE SEQUENCE [LARGE SCALE GENOMIC DNA]</scope>
</reference>
<gene>
    <name evidence="1" type="ORF">NOO_LOCUS12730</name>
</gene>
<dbReference type="Proteomes" id="UP000271087">
    <property type="component" value="Unassembled WGS sequence"/>
</dbReference>
<name>A0A182EX31_ONCOC</name>
<dbReference type="STRING" id="42157.A0A182EX31"/>
<accession>A0A182EX31</accession>
<keyword evidence="2" id="KW-1185">Reference proteome</keyword>
<reference evidence="3" key="1">
    <citation type="submission" date="2016-06" db="UniProtKB">
        <authorList>
            <consortium name="WormBaseParasite"/>
        </authorList>
    </citation>
    <scope>IDENTIFICATION</scope>
</reference>
<sequence length="78" mass="8908">MEIVQIDLLDHHLICAHDLYVQMFGNNDYTQVQTQTGDDELDCYVQTEEVDKETIWTQIPYSGLACQATPQVACPVNF</sequence>
<organism evidence="3">
    <name type="scientific">Onchocerca ochengi</name>
    <name type="common">Filarial nematode worm</name>
    <dbReference type="NCBI Taxonomy" id="42157"/>
    <lineage>
        <taxon>Eukaryota</taxon>
        <taxon>Metazoa</taxon>
        <taxon>Ecdysozoa</taxon>
        <taxon>Nematoda</taxon>
        <taxon>Chromadorea</taxon>
        <taxon>Rhabditida</taxon>
        <taxon>Spirurina</taxon>
        <taxon>Spiruromorpha</taxon>
        <taxon>Filarioidea</taxon>
        <taxon>Onchocercidae</taxon>
        <taxon>Onchocerca</taxon>
    </lineage>
</organism>
<evidence type="ECO:0000313" key="1">
    <source>
        <dbReference type="EMBL" id="VDM99871.1"/>
    </source>
</evidence>
<dbReference type="AlphaFoldDB" id="A0A182EX31"/>
<dbReference type="OrthoDB" id="2162425at2759"/>
<evidence type="ECO:0000313" key="2">
    <source>
        <dbReference type="Proteomes" id="UP000271087"/>
    </source>
</evidence>
<dbReference type="EMBL" id="UYRW01011767">
    <property type="protein sequence ID" value="VDM99871.1"/>
    <property type="molecule type" value="Genomic_DNA"/>
</dbReference>
<proteinExistence type="predicted"/>
<protein>
    <submittedName>
        <fullName evidence="3">BTB domain-containing protein</fullName>
    </submittedName>
</protein>
<evidence type="ECO:0000313" key="3">
    <source>
        <dbReference type="WBParaSite" id="nOo.2.0.1.t12730-RA"/>
    </source>
</evidence>
<dbReference type="WBParaSite" id="nOo.2.0.1.t12730-RA">
    <property type="protein sequence ID" value="nOo.2.0.1.t12730-RA"/>
    <property type="gene ID" value="nOo.2.0.1.g12730"/>
</dbReference>